<dbReference type="PANTHER" id="PTHR47053">
    <property type="entry name" value="MUREIN DD-ENDOPEPTIDASE MEPH-RELATED"/>
    <property type="match status" value="1"/>
</dbReference>
<feature type="domain" description="NlpC/P60" evidence="6">
    <location>
        <begin position="33"/>
        <end position="149"/>
    </location>
</feature>
<dbReference type="SUPFAM" id="SSF54001">
    <property type="entry name" value="Cysteine proteinases"/>
    <property type="match status" value="2"/>
</dbReference>
<feature type="domain" description="NlpC/P60" evidence="6">
    <location>
        <begin position="165"/>
        <end position="299"/>
    </location>
</feature>
<protein>
    <submittedName>
        <fullName evidence="7">Gamma-glutamyl hydrolase</fullName>
    </submittedName>
</protein>
<keyword evidence="2" id="KW-0645">Protease</keyword>
<dbReference type="EMBL" id="RHHQ01000010">
    <property type="protein sequence ID" value="RNB87808.1"/>
    <property type="molecule type" value="Genomic_DNA"/>
</dbReference>
<feature type="signal peptide" evidence="5">
    <location>
        <begin position="1"/>
        <end position="24"/>
    </location>
</feature>
<comment type="caution">
    <text evidence="7">The sequence shown here is derived from an EMBL/GenBank/DDBJ whole genome shotgun (WGS) entry which is preliminary data.</text>
</comment>
<evidence type="ECO:0000256" key="3">
    <source>
        <dbReference type="ARBA" id="ARBA00022801"/>
    </source>
</evidence>
<evidence type="ECO:0000313" key="7">
    <source>
        <dbReference type="EMBL" id="RNB87808.1"/>
    </source>
</evidence>
<evidence type="ECO:0000259" key="6">
    <source>
        <dbReference type="PROSITE" id="PS51935"/>
    </source>
</evidence>
<evidence type="ECO:0000313" key="8">
    <source>
        <dbReference type="Proteomes" id="UP000271031"/>
    </source>
</evidence>
<accession>A0A3M8DIH0</accession>
<gene>
    <name evidence="7" type="ORF">EDM56_13360</name>
</gene>
<keyword evidence="4" id="KW-0788">Thiol protease</keyword>
<dbReference type="RefSeq" id="WP_122918413.1">
    <property type="nucleotide sequence ID" value="NZ_RHHQ01000010.1"/>
</dbReference>
<dbReference type="PANTHER" id="PTHR47053:SF1">
    <property type="entry name" value="MUREIN DD-ENDOPEPTIDASE MEPH-RELATED"/>
    <property type="match status" value="1"/>
</dbReference>
<dbReference type="GO" id="GO:0008234">
    <property type="term" value="F:cysteine-type peptidase activity"/>
    <property type="evidence" value="ECO:0007669"/>
    <property type="project" value="UniProtKB-KW"/>
</dbReference>
<dbReference type="Proteomes" id="UP000271031">
    <property type="component" value="Unassembled WGS sequence"/>
</dbReference>
<evidence type="ECO:0000256" key="1">
    <source>
        <dbReference type="ARBA" id="ARBA00007074"/>
    </source>
</evidence>
<keyword evidence="5" id="KW-0732">Signal</keyword>
<comment type="similarity">
    <text evidence="1">Belongs to the peptidase C40 family.</text>
</comment>
<evidence type="ECO:0000256" key="4">
    <source>
        <dbReference type="ARBA" id="ARBA00022807"/>
    </source>
</evidence>
<dbReference type="AlphaFoldDB" id="A0A3M8DIH0"/>
<dbReference type="GO" id="GO:0006508">
    <property type="term" value="P:proteolysis"/>
    <property type="evidence" value="ECO:0007669"/>
    <property type="project" value="UniProtKB-KW"/>
</dbReference>
<keyword evidence="8" id="KW-1185">Reference proteome</keyword>
<dbReference type="Pfam" id="PF00877">
    <property type="entry name" value="NLPC_P60"/>
    <property type="match status" value="2"/>
</dbReference>
<organism evidence="7 8">
    <name type="scientific">Brevibacillus fluminis</name>
    <dbReference type="NCBI Taxonomy" id="511487"/>
    <lineage>
        <taxon>Bacteria</taxon>
        <taxon>Bacillati</taxon>
        <taxon>Bacillota</taxon>
        <taxon>Bacilli</taxon>
        <taxon>Bacillales</taxon>
        <taxon>Paenibacillaceae</taxon>
        <taxon>Brevibacillus</taxon>
    </lineage>
</organism>
<evidence type="ECO:0000256" key="5">
    <source>
        <dbReference type="SAM" id="SignalP"/>
    </source>
</evidence>
<name>A0A3M8DIH0_9BACL</name>
<reference evidence="7 8" key="1">
    <citation type="submission" date="2018-10" db="EMBL/GenBank/DDBJ databases">
        <title>Phylogenomics of Brevibacillus.</title>
        <authorList>
            <person name="Dunlap C."/>
        </authorList>
    </citation>
    <scope>NUCLEOTIDE SEQUENCE [LARGE SCALE GENOMIC DNA]</scope>
    <source>
        <strain evidence="7 8">JCM 15716</strain>
    </source>
</reference>
<dbReference type="OrthoDB" id="9813118at2"/>
<dbReference type="InterPro" id="IPR051202">
    <property type="entry name" value="Peptidase_C40"/>
</dbReference>
<dbReference type="InterPro" id="IPR038765">
    <property type="entry name" value="Papain-like_cys_pep_sf"/>
</dbReference>
<sequence>MTKKDWLKKSTLAVMLSTSLLVFADGGQAFAAQASASDVANDAYDLLGKPYKSSANGPSSFDSAGFITYVMKESGIKLDDSLKSLTTAGKSVAKTDIKQGDILFFKNDSYAGIYVGNDKFLYASKGQGKVVEQKLSKVKSDLTKVRRILDTTTGTTKPETSQNWEKVAQSVIKAGEKYMGTPYQYASSRSDKSTMDCSEFVMWAYKEGANIDLGKGGARSEYKKTKEISRSQLRPGDLVFFSTRATMKYDANDINRIGHVGIYVGDNKVLHTYGEGGVKYSSMKSGWWNEHFVRAGRVIN</sequence>
<dbReference type="InterPro" id="IPR000064">
    <property type="entry name" value="NLP_P60_dom"/>
</dbReference>
<keyword evidence="3 7" id="KW-0378">Hydrolase</keyword>
<proteinExistence type="inferred from homology"/>
<dbReference type="PROSITE" id="PS51935">
    <property type="entry name" value="NLPC_P60"/>
    <property type="match status" value="2"/>
</dbReference>
<dbReference type="Gene3D" id="3.90.1720.10">
    <property type="entry name" value="endopeptidase domain like (from Nostoc punctiforme)"/>
    <property type="match status" value="2"/>
</dbReference>
<feature type="chain" id="PRO_5039332955" evidence="5">
    <location>
        <begin position="25"/>
        <end position="300"/>
    </location>
</feature>
<evidence type="ECO:0000256" key="2">
    <source>
        <dbReference type="ARBA" id="ARBA00022670"/>
    </source>
</evidence>